<dbReference type="Gene3D" id="3.30.70.1880">
    <property type="entry name" value="Protein of unknown function DUF881"/>
    <property type="match status" value="1"/>
</dbReference>
<evidence type="ECO:0008006" key="7">
    <source>
        <dbReference type="Google" id="ProtNLM"/>
    </source>
</evidence>
<evidence type="ECO:0000313" key="5">
    <source>
        <dbReference type="EMBL" id="CAB3392719.1"/>
    </source>
</evidence>
<organism evidence="5 6">
    <name type="scientific">Kyrpidia spormannii</name>
    <dbReference type="NCBI Taxonomy" id="2055160"/>
    <lineage>
        <taxon>Bacteria</taxon>
        <taxon>Bacillati</taxon>
        <taxon>Bacillota</taxon>
        <taxon>Bacilli</taxon>
        <taxon>Bacillales</taxon>
        <taxon>Alicyclobacillaceae</taxon>
        <taxon>Kyrpidia</taxon>
    </lineage>
</organism>
<feature type="region of interest" description="Disordered" evidence="3">
    <location>
        <begin position="16"/>
        <end position="36"/>
    </location>
</feature>
<gene>
    <name evidence="5" type="ORF">COOX1_1551</name>
</gene>
<proteinExistence type="inferred from homology"/>
<feature type="coiled-coil region" evidence="2">
    <location>
        <begin position="78"/>
        <end position="112"/>
    </location>
</feature>
<evidence type="ECO:0000256" key="3">
    <source>
        <dbReference type="SAM" id="MobiDB-lite"/>
    </source>
</evidence>
<keyword evidence="2" id="KW-0175">Coiled coil</keyword>
<keyword evidence="4" id="KW-0472">Membrane</keyword>
<dbReference type="InterPro" id="IPR010273">
    <property type="entry name" value="DUF881"/>
</dbReference>
<evidence type="ECO:0000256" key="2">
    <source>
        <dbReference type="SAM" id="Coils"/>
    </source>
</evidence>
<dbReference type="PANTHER" id="PTHR37313">
    <property type="entry name" value="UPF0749 PROTEIN RV1825"/>
    <property type="match status" value="1"/>
</dbReference>
<dbReference type="PANTHER" id="PTHR37313:SF2">
    <property type="entry name" value="UPF0749 PROTEIN YLXX"/>
    <property type="match status" value="1"/>
</dbReference>
<keyword evidence="4" id="KW-1133">Transmembrane helix</keyword>
<comment type="similarity">
    <text evidence="1">Belongs to the UPF0749 family.</text>
</comment>
<protein>
    <recommendedName>
        <fullName evidence="7">DUF881 domain-containing protein</fullName>
    </recommendedName>
</protein>
<dbReference type="Pfam" id="PF05949">
    <property type="entry name" value="DUF881"/>
    <property type="match status" value="1"/>
</dbReference>
<evidence type="ECO:0000256" key="1">
    <source>
        <dbReference type="ARBA" id="ARBA00009108"/>
    </source>
</evidence>
<evidence type="ECO:0000313" key="6">
    <source>
        <dbReference type="Proteomes" id="UP000502196"/>
    </source>
</evidence>
<reference evidence="5 6" key="1">
    <citation type="submission" date="2020-04" db="EMBL/GenBank/DDBJ databases">
        <authorList>
            <person name="Hogendoorn C."/>
        </authorList>
    </citation>
    <scope>NUCLEOTIDE SEQUENCE [LARGE SCALE GENOMIC DNA]</scope>
    <source>
        <strain evidence="5">COOX1</strain>
    </source>
</reference>
<dbReference type="EMBL" id="LR792683">
    <property type="protein sequence ID" value="CAB3392719.1"/>
    <property type="molecule type" value="Genomic_DNA"/>
</dbReference>
<accession>A0A6F9E5W8</accession>
<evidence type="ECO:0000256" key="4">
    <source>
        <dbReference type="SAM" id="Phobius"/>
    </source>
</evidence>
<sequence length="278" mass="30083">MGRCGCGFIGGAKRGERGADRIDDKGAKRVADTQGPQVTGRSKRTLYIILFAASLIVGFMAAVQISTVRQPATARSDIVELRSELAQQQAKQEGLLKTLDDLQHQLEKYQATGGNRAGMAEALVQEVQDARRQAGLEPASGPGVIVTIRDLPGPGITGQDTHVYDWMLQMIVNLLYGNGAEGIALNGQRLITTSFIREVNGVMQVDTHPISMPYVIEAVGDPDRMKAALTINPIVQDYRQIGKEVTIEVRKGGEVVSLPAYHDPVEFRFAKKEVTGGS</sequence>
<dbReference type="AlphaFoldDB" id="A0A6F9E5W8"/>
<keyword evidence="4" id="KW-0812">Transmembrane</keyword>
<feature type="transmembrane region" description="Helical" evidence="4">
    <location>
        <begin position="46"/>
        <end position="65"/>
    </location>
</feature>
<dbReference type="Proteomes" id="UP000502196">
    <property type="component" value="Chromosome"/>
</dbReference>
<name>A0A6F9E5W8_9BACL</name>
<feature type="compositionally biased region" description="Basic and acidic residues" evidence="3">
    <location>
        <begin position="16"/>
        <end position="31"/>
    </location>
</feature>